<dbReference type="FunCoup" id="F6Z2R8">
    <property type="interactions" value="1393"/>
</dbReference>
<gene>
    <name evidence="6 8" type="primary">PPP2R2C</name>
</gene>
<keyword evidence="7" id="KW-1185">Reference proteome</keyword>
<reference evidence="6" key="3">
    <citation type="submission" date="2025-08" db="UniProtKB">
        <authorList>
            <consortium name="Ensembl"/>
        </authorList>
    </citation>
    <scope>IDENTIFICATION</scope>
    <source>
        <strain evidence="6">17573</strain>
    </source>
</reference>
<accession>F6Z2R8</accession>
<dbReference type="PROSITE" id="PS01024">
    <property type="entry name" value="PR55_1"/>
    <property type="match status" value="1"/>
</dbReference>
<sequence>GRRPSRGDGDGWQRRLPRDRWVGQKGTLLSAATAPALAPTRRPAPSPCASHPVPGPAPRDPRPAIRASRSSPSAHPGRPQPHPAPRTRAPGGASWARLPARPPARPRREPSPEEAEEERPPRPAPRSRPEDARRGRSLRSRPWPSSRVSLAARPRPPPPAPGPRSRALAVLPADRAPAAPAAPAADQGSWCLCQLNGAADLEVSEADIISTVEFNHTGELLATGDKGGRVVIFQREPESKNAPHSQGEYDVYSTFQSHEPEFDYLKSLEIEEKINKIKWLPQQNAAHSLLSTNDKTIKLWKITERDKRPEGYNLKDEEGKLKDLSTVTSLQVPVLKPMDLMVEVSPRRIFANGHTYHINSISVNSDCETYMSADDLRINLWHLAITDRSFNIVDIKPANMEDLTEVITASEFHPHHCNLFVYSSSKGSLRLCDMRAAALCDKHSKLFEEPEDPSNRSFFSEIISSVSDVKFSHSGRYMLTRDYLTVKVWDLNMEARPIETYQVHDYLRSKLCSLYENDCIFDKFECAWNGSDSVIMTGAYNNFFRMFDRNTKRDVTLEASRESSKPRAVLKPRRVCVGGKRRRDDISVDSLDFTKKILHTAWHPAENIIAIAATNNLYIFQDKVNSDMH</sequence>
<dbReference type="InterPro" id="IPR001680">
    <property type="entry name" value="WD40_rpt"/>
</dbReference>
<dbReference type="AlphaFoldDB" id="F6Z2R8"/>
<dbReference type="VEuPathDB" id="HostDB:ENSMMUG00000013416"/>
<dbReference type="PRINTS" id="PR00600">
    <property type="entry name" value="PP2APR55"/>
</dbReference>
<dbReference type="HOGENOM" id="CLU_021713_3_3_1"/>
<dbReference type="Proteomes" id="UP000006718">
    <property type="component" value="Chromosome 5"/>
</dbReference>
<dbReference type="GeneTree" id="ENSGT00950000182864"/>
<evidence type="ECO:0000313" key="8">
    <source>
        <dbReference type="VGNC" id="VGNC:76377"/>
    </source>
</evidence>
<dbReference type="FunFam" id="2.130.10.10:FF:000002">
    <property type="entry name" value="Serine/threonine-protein phosphatase 2A 55 kDa regulatory subunit B"/>
    <property type="match status" value="1"/>
</dbReference>
<dbReference type="SMART" id="SM00320">
    <property type="entry name" value="WD40"/>
    <property type="match status" value="6"/>
</dbReference>
<comment type="similarity">
    <text evidence="1 4">Belongs to the phosphatase 2A regulatory subunit B family.</text>
</comment>
<dbReference type="Ensembl" id="ENSMMUT00000018817.4">
    <property type="protein sequence ID" value="ENSMMUP00000017621.4"/>
    <property type="gene ID" value="ENSMMUG00000013416.4"/>
</dbReference>
<dbReference type="InterPro" id="IPR000009">
    <property type="entry name" value="PP2A_PR55"/>
</dbReference>
<dbReference type="GO" id="GO:0000159">
    <property type="term" value="C:protein phosphatase type 2A complex"/>
    <property type="evidence" value="ECO:0007669"/>
    <property type="project" value="UniProtKB-UniRule"/>
</dbReference>
<dbReference type="PANTHER" id="PTHR11871">
    <property type="entry name" value="PROTEIN PHOSPHATASE PP2A REGULATORY SUBUNIT B"/>
    <property type="match status" value="1"/>
</dbReference>
<evidence type="ECO:0000256" key="3">
    <source>
        <dbReference type="ARBA" id="ARBA00022737"/>
    </source>
</evidence>
<reference evidence="6" key="2">
    <citation type="submission" date="2019-01" db="EMBL/GenBank/DDBJ databases">
        <authorList>
            <person name="Graves T."/>
            <person name="Eichler E.E."/>
            <person name="Wilson R.K."/>
        </authorList>
    </citation>
    <scope>NUCLEOTIDE SEQUENCE [LARGE SCALE GENOMIC DNA]</scope>
    <source>
        <strain evidence="6">17573</strain>
    </source>
</reference>
<name>F6Z2R8_MACMU</name>
<dbReference type="InterPro" id="IPR015943">
    <property type="entry name" value="WD40/YVTN_repeat-like_dom_sf"/>
</dbReference>
<evidence type="ECO:0000313" key="7">
    <source>
        <dbReference type="Proteomes" id="UP000006718"/>
    </source>
</evidence>
<feature type="compositionally biased region" description="Low complexity" evidence="5">
    <location>
        <begin position="64"/>
        <end position="77"/>
    </location>
</feature>
<feature type="compositionally biased region" description="Low complexity" evidence="5">
    <location>
        <begin position="140"/>
        <end position="153"/>
    </location>
</feature>
<dbReference type="VGNC" id="VGNC:76377">
    <property type="gene designation" value="PPP2R2C"/>
</dbReference>
<dbReference type="ExpressionAtlas" id="F6Z2R8">
    <property type="expression patterns" value="baseline"/>
</dbReference>
<evidence type="ECO:0000256" key="2">
    <source>
        <dbReference type="ARBA" id="ARBA00022574"/>
    </source>
</evidence>
<keyword evidence="3 4" id="KW-0677">Repeat</keyword>
<reference evidence="6" key="4">
    <citation type="submission" date="2025-09" db="UniProtKB">
        <authorList>
            <consortium name="Ensembl"/>
        </authorList>
    </citation>
    <scope>IDENTIFICATION</scope>
    <source>
        <strain evidence="6">17573</strain>
    </source>
</reference>
<dbReference type="PROSITE" id="PS01025">
    <property type="entry name" value="PR55_2"/>
    <property type="match status" value="1"/>
</dbReference>
<proteinExistence type="inferred from homology"/>
<protein>
    <recommendedName>
        <fullName evidence="4">Serine/threonine-protein phosphatase 2A 55 kDa regulatory subunit B</fullName>
    </recommendedName>
</protein>
<feature type="compositionally biased region" description="Low complexity" evidence="5">
    <location>
        <begin position="27"/>
        <end position="43"/>
    </location>
</feature>
<feature type="compositionally biased region" description="Basic and acidic residues" evidence="5">
    <location>
        <begin position="1"/>
        <end position="22"/>
    </location>
</feature>
<dbReference type="InParanoid" id="F6Z2R8"/>
<feature type="region of interest" description="Disordered" evidence="5">
    <location>
        <begin position="1"/>
        <end position="166"/>
    </location>
</feature>
<dbReference type="GO" id="GO:0019888">
    <property type="term" value="F:protein phosphatase regulator activity"/>
    <property type="evidence" value="ECO:0007669"/>
    <property type="project" value="InterPro"/>
</dbReference>
<dbReference type="STRING" id="9544.ENSMMUP00000017621"/>
<evidence type="ECO:0000256" key="4">
    <source>
        <dbReference type="RuleBase" id="RU331113"/>
    </source>
</evidence>
<dbReference type="Gene3D" id="2.130.10.10">
    <property type="entry name" value="YVTN repeat-like/Quinoprotein amine dehydrogenase"/>
    <property type="match status" value="1"/>
</dbReference>
<dbReference type="OMA" id="LVPMELI"/>
<dbReference type="InterPro" id="IPR018067">
    <property type="entry name" value="PP2A_PR55_CS"/>
</dbReference>
<reference evidence="7" key="1">
    <citation type="journal article" date="2007" name="Science">
        <title>Evolutionary and biomedical insights from the rhesus macaque genome.</title>
        <authorList>
            <person name="Gibbs R.A."/>
            <person name="Rogers J."/>
            <person name="Katze M.G."/>
            <person name="Bumgarner R."/>
            <person name="Weinstock G.M."/>
            <person name="Mardis E.R."/>
            <person name="Remington K.A."/>
            <person name="Strausberg R.L."/>
            <person name="Venter J.C."/>
            <person name="Wilson R.K."/>
            <person name="Batzer M.A."/>
            <person name="Bustamante C.D."/>
            <person name="Eichler E.E."/>
            <person name="Hahn M.W."/>
            <person name="Hardison R.C."/>
            <person name="Makova K.D."/>
            <person name="Miller W."/>
            <person name="Milosavljevic A."/>
            <person name="Palermo R.E."/>
            <person name="Siepel A."/>
            <person name="Sikela J.M."/>
            <person name="Attaway T."/>
            <person name="Bell S."/>
            <person name="Bernard K.E."/>
            <person name="Buhay C.J."/>
            <person name="Chandrabose M.N."/>
            <person name="Dao M."/>
            <person name="Davis C."/>
            <person name="Delehaunty K.D."/>
            <person name="Ding Y."/>
            <person name="Dinh H.H."/>
            <person name="Dugan-Rocha S."/>
            <person name="Fulton L.A."/>
            <person name="Gabisi R.A."/>
            <person name="Garner T.T."/>
            <person name="Godfrey J."/>
            <person name="Hawes A.C."/>
            <person name="Hernandez J."/>
            <person name="Hines S."/>
            <person name="Holder M."/>
            <person name="Hume J."/>
            <person name="Jhangiani S.N."/>
            <person name="Joshi V."/>
            <person name="Khan Z.M."/>
            <person name="Kirkness E.F."/>
            <person name="Cree A."/>
            <person name="Fowler R.G."/>
            <person name="Lee S."/>
            <person name="Lewis L.R."/>
            <person name="Li Z."/>
            <person name="Liu Y.-S."/>
            <person name="Moore S.M."/>
            <person name="Muzny D."/>
            <person name="Nazareth L.V."/>
            <person name="Ngo D.N."/>
            <person name="Okwuonu G.O."/>
            <person name="Pai G."/>
            <person name="Parker D."/>
            <person name="Paul H.A."/>
            <person name="Pfannkoch C."/>
            <person name="Pohl C.S."/>
            <person name="Rogers Y.-H.C."/>
            <person name="Ruiz S.J."/>
            <person name="Sabo A."/>
            <person name="Santibanez J."/>
            <person name="Schneider B.W."/>
            <person name="Smith S.M."/>
            <person name="Sodergren E."/>
            <person name="Svatek A.F."/>
            <person name="Utterback T.R."/>
            <person name="Vattathil S."/>
            <person name="Warren W."/>
            <person name="White C.S."/>
            <person name="Chinwalla A.T."/>
            <person name="Feng Y."/>
            <person name="Halpern A.L."/>
            <person name="Hillier L.W."/>
            <person name="Huang X."/>
            <person name="Minx P."/>
            <person name="Nelson J.O."/>
            <person name="Pepin K.H."/>
            <person name="Qin X."/>
            <person name="Sutton G.G."/>
            <person name="Venter E."/>
            <person name="Walenz B.P."/>
            <person name="Wallis J.W."/>
            <person name="Worley K.C."/>
            <person name="Yang S.-P."/>
            <person name="Jones S.M."/>
            <person name="Marra M.A."/>
            <person name="Rocchi M."/>
            <person name="Schein J.E."/>
            <person name="Baertsch R."/>
            <person name="Clarke L."/>
            <person name="Csuros M."/>
            <person name="Glasscock J."/>
            <person name="Harris R.A."/>
            <person name="Havlak P."/>
            <person name="Jackson A.R."/>
            <person name="Jiang H."/>
            <person name="Liu Y."/>
            <person name="Messina D.N."/>
            <person name="Shen Y."/>
            <person name="Song H.X.-Z."/>
            <person name="Wylie T."/>
            <person name="Zhang L."/>
            <person name="Birney E."/>
            <person name="Han K."/>
            <person name="Konkel M.K."/>
            <person name="Lee J."/>
            <person name="Smit A.F.A."/>
            <person name="Ullmer B."/>
            <person name="Wang H."/>
            <person name="Xing J."/>
            <person name="Burhans R."/>
            <person name="Cheng Z."/>
            <person name="Karro J.E."/>
            <person name="Ma J."/>
            <person name="Raney B."/>
            <person name="She X."/>
            <person name="Cox M.J."/>
            <person name="Demuth J.P."/>
            <person name="Dumas L.J."/>
            <person name="Han S.-G."/>
            <person name="Hopkins J."/>
            <person name="Karimpour-Fard A."/>
            <person name="Kim Y.H."/>
            <person name="Pollack J.R."/>
            <person name="Vinar T."/>
            <person name="Addo-Quaye C."/>
            <person name="Degenhardt J."/>
            <person name="Denby A."/>
            <person name="Hubisz M.J."/>
            <person name="Indap A."/>
            <person name="Kosiol C."/>
            <person name="Lahn B.T."/>
            <person name="Lawson H.A."/>
            <person name="Marklein A."/>
            <person name="Nielsen R."/>
            <person name="Vallender E.J."/>
            <person name="Clark A.G."/>
            <person name="Ferguson B."/>
            <person name="Hernandez R.D."/>
            <person name="Hirani K."/>
            <person name="Kehrer-Sawatzki H."/>
            <person name="Kolb J."/>
            <person name="Patil S."/>
            <person name="Pu L.-L."/>
            <person name="Ren Y."/>
            <person name="Smith D.G."/>
            <person name="Wheeler D.A."/>
            <person name="Schenck I."/>
            <person name="Ball E.V."/>
            <person name="Chen R."/>
            <person name="Cooper D.N."/>
            <person name="Giardine B."/>
            <person name="Hsu F."/>
            <person name="Kent W.J."/>
            <person name="Lesk A."/>
            <person name="Nelson D.L."/>
            <person name="O'brien W.E."/>
            <person name="Pruefer K."/>
            <person name="Stenson P.D."/>
            <person name="Wallace J.C."/>
            <person name="Ke H."/>
            <person name="Liu X.-M."/>
            <person name="Wang P."/>
            <person name="Xiang A.P."/>
            <person name="Yang F."/>
            <person name="Barber G.P."/>
            <person name="Haussler D."/>
            <person name="Karolchik D."/>
            <person name="Kern A.D."/>
            <person name="Kuhn R.M."/>
            <person name="Smith K.E."/>
            <person name="Zwieg A.S."/>
        </authorList>
    </citation>
    <scope>NUCLEOTIDE SEQUENCE [LARGE SCALE GENOMIC DNA]</scope>
    <source>
        <strain evidence="7">17573</strain>
    </source>
</reference>
<dbReference type="Bgee" id="ENSMMUG00000013416">
    <property type="expression patterns" value="Expressed in dorsolateral prefrontal cortex and 18 other cell types or tissues"/>
</dbReference>
<evidence type="ECO:0000256" key="5">
    <source>
        <dbReference type="SAM" id="MobiDB-lite"/>
    </source>
</evidence>
<dbReference type="SUPFAM" id="SSF50978">
    <property type="entry name" value="WD40 repeat-like"/>
    <property type="match status" value="1"/>
</dbReference>
<evidence type="ECO:0000256" key="1">
    <source>
        <dbReference type="ARBA" id="ARBA00008259"/>
    </source>
</evidence>
<evidence type="ECO:0000313" key="6">
    <source>
        <dbReference type="Ensembl" id="ENSMMUP00000017621.4"/>
    </source>
</evidence>
<keyword evidence="2 4" id="KW-0853">WD repeat</keyword>
<organism evidence="6 7">
    <name type="scientific">Macaca mulatta</name>
    <name type="common">Rhesus macaque</name>
    <dbReference type="NCBI Taxonomy" id="9544"/>
    <lineage>
        <taxon>Eukaryota</taxon>
        <taxon>Metazoa</taxon>
        <taxon>Chordata</taxon>
        <taxon>Craniata</taxon>
        <taxon>Vertebrata</taxon>
        <taxon>Euteleostomi</taxon>
        <taxon>Mammalia</taxon>
        <taxon>Eutheria</taxon>
        <taxon>Euarchontoglires</taxon>
        <taxon>Primates</taxon>
        <taxon>Haplorrhini</taxon>
        <taxon>Catarrhini</taxon>
        <taxon>Cercopithecidae</taxon>
        <taxon>Cercopithecinae</taxon>
        <taxon>Macaca</taxon>
    </lineage>
</organism>
<dbReference type="InterPro" id="IPR036322">
    <property type="entry name" value="WD40_repeat_dom_sf"/>
</dbReference>